<evidence type="ECO:0000313" key="14">
    <source>
        <dbReference type="EnsemblPlants" id="Ma06_p07560.1"/>
    </source>
</evidence>
<comment type="pathway">
    <text evidence="2">Glycolipid biosynthesis; lipid IV(A) biosynthesis; lipid IV(A) from (3R)-3-hydroxytetradecanoyl-[acyl-carrier-protein] and UDP-N-acetyl-alpha-D-glucosamine: step 2/6.</text>
</comment>
<evidence type="ECO:0000313" key="13">
    <source>
        <dbReference type="EMBL" id="CAG1845573.1"/>
    </source>
</evidence>
<keyword evidence="9" id="KW-0862">Zinc</keyword>
<evidence type="ECO:0000256" key="10">
    <source>
        <dbReference type="ARBA" id="ARBA00023098"/>
    </source>
</evidence>
<dbReference type="GO" id="GO:0016020">
    <property type="term" value="C:membrane"/>
    <property type="evidence" value="ECO:0007669"/>
    <property type="project" value="GOC"/>
</dbReference>
<dbReference type="PANTHER" id="PTHR33694">
    <property type="entry name" value="UDP-3-O-ACYL-N-ACETYLGLUCOSAMINE DEACETYLASE 1, MITOCHONDRIAL-RELATED"/>
    <property type="match status" value="1"/>
</dbReference>
<evidence type="ECO:0000256" key="5">
    <source>
        <dbReference type="ARBA" id="ARBA00022516"/>
    </source>
</evidence>
<dbReference type="AlphaFoldDB" id="A0A804JDP9"/>
<accession>A0A804JDP9</accession>
<comment type="similarity">
    <text evidence="3">Belongs to the LpxC family.</text>
</comment>
<evidence type="ECO:0000256" key="7">
    <source>
        <dbReference type="ARBA" id="ARBA00022723"/>
    </source>
</evidence>
<evidence type="ECO:0000313" key="15">
    <source>
        <dbReference type="Proteomes" id="UP000012960"/>
    </source>
</evidence>
<dbReference type="InterPro" id="IPR004463">
    <property type="entry name" value="UDP-acyl_GlcNac_deAcase"/>
</dbReference>
<evidence type="ECO:0000256" key="2">
    <source>
        <dbReference type="ARBA" id="ARBA00005002"/>
    </source>
</evidence>
<evidence type="ECO:0000256" key="9">
    <source>
        <dbReference type="ARBA" id="ARBA00022833"/>
    </source>
</evidence>
<dbReference type="OMA" id="IVFYRSD"/>
<comment type="catalytic activity">
    <reaction evidence="11">
        <text>a UDP-3-O-[(3R)-3-hydroxyacyl]-N-acetyl-alpha-D-glucosamine + H2O = a UDP-3-O-[(3R)-3-hydroxyacyl]-alpha-D-glucosamine + acetate</text>
        <dbReference type="Rhea" id="RHEA:67816"/>
        <dbReference type="ChEBI" id="CHEBI:15377"/>
        <dbReference type="ChEBI" id="CHEBI:30089"/>
        <dbReference type="ChEBI" id="CHEBI:137740"/>
        <dbReference type="ChEBI" id="CHEBI:173225"/>
        <dbReference type="EC" id="3.5.1.108"/>
    </reaction>
</comment>
<dbReference type="SMR" id="A0A804JDP9"/>
<evidence type="ECO:0000256" key="12">
    <source>
        <dbReference type="ARBA" id="ARBA00024987"/>
    </source>
</evidence>
<dbReference type="Gene3D" id="3.30.1700.10">
    <property type="entry name" value="lpxc deacetylase, domain 2"/>
    <property type="match status" value="1"/>
</dbReference>
<reference evidence="13" key="1">
    <citation type="submission" date="2021-03" db="EMBL/GenBank/DDBJ databases">
        <authorList>
            <consortium name="Genoscope - CEA"/>
            <person name="William W."/>
        </authorList>
    </citation>
    <scope>NUCLEOTIDE SEQUENCE</scope>
    <source>
        <strain evidence="13">Doubled-haploid Pahang</strain>
    </source>
</reference>
<dbReference type="GO" id="GO:2001289">
    <property type="term" value="P:lipid X metabolic process"/>
    <property type="evidence" value="ECO:0007669"/>
    <property type="project" value="UniProtKB-ARBA"/>
</dbReference>
<dbReference type="EMBL" id="HG996471">
    <property type="protein sequence ID" value="CAG1845573.1"/>
    <property type="molecule type" value="Genomic_DNA"/>
</dbReference>
<dbReference type="FunCoup" id="A0A804JDP9">
    <property type="interactions" value="3"/>
</dbReference>
<comment type="cofactor">
    <cofactor evidence="1">
        <name>Zn(2+)</name>
        <dbReference type="ChEBI" id="CHEBI:29105"/>
    </cofactor>
</comment>
<dbReference type="InterPro" id="IPR011334">
    <property type="entry name" value="UDP-acyl_GlcNac_deAcase_C"/>
</dbReference>
<dbReference type="GO" id="GO:0103117">
    <property type="term" value="F:UDP-3-O-acyl-N-acetylglucosamine deacetylase activity"/>
    <property type="evidence" value="ECO:0000318"/>
    <property type="project" value="GO_Central"/>
</dbReference>
<evidence type="ECO:0000256" key="3">
    <source>
        <dbReference type="ARBA" id="ARBA00006170"/>
    </source>
</evidence>
<dbReference type="GO" id="GO:0046872">
    <property type="term" value="F:metal ion binding"/>
    <property type="evidence" value="ECO:0007669"/>
    <property type="project" value="UniProtKB-KW"/>
</dbReference>
<dbReference type="HAMAP" id="MF_00388">
    <property type="entry name" value="LpxC"/>
    <property type="match status" value="1"/>
</dbReference>
<organism evidence="14 15">
    <name type="scientific">Musa acuminata subsp. malaccensis</name>
    <name type="common">Wild banana</name>
    <name type="synonym">Musa malaccensis</name>
    <dbReference type="NCBI Taxonomy" id="214687"/>
    <lineage>
        <taxon>Eukaryota</taxon>
        <taxon>Viridiplantae</taxon>
        <taxon>Streptophyta</taxon>
        <taxon>Embryophyta</taxon>
        <taxon>Tracheophyta</taxon>
        <taxon>Spermatophyta</taxon>
        <taxon>Magnoliopsida</taxon>
        <taxon>Liliopsida</taxon>
        <taxon>Zingiberales</taxon>
        <taxon>Musaceae</taxon>
        <taxon>Musa</taxon>
    </lineage>
</organism>
<dbReference type="InterPro" id="IPR020568">
    <property type="entry name" value="Ribosomal_Su5_D2-typ_SF"/>
</dbReference>
<evidence type="ECO:0000256" key="4">
    <source>
        <dbReference type="ARBA" id="ARBA00012745"/>
    </source>
</evidence>
<evidence type="ECO:0000256" key="11">
    <source>
        <dbReference type="ARBA" id="ARBA00024535"/>
    </source>
</evidence>
<dbReference type="InterPro" id="IPR015870">
    <property type="entry name" value="UDP-acyl_N-AcGlcN_deAcase_N"/>
</dbReference>
<dbReference type="GO" id="GO:0009245">
    <property type="term" value="P:lipid A biosynthetic process"/>
    <property type="evidence" value="ECO:0000318"/>
    <property type="project" value="GO_Central"/>
</dbReference>
<dbReference type="PANTHER" id="PTHR33694:SF1">
    <property type="entry name" value="UDP-3-O-ACYL-N-ACETYLGLUCOSAMINE DEACETYLASE 1, MITOCHONDRIAL-RELATED"/>
    <property type="match status" value="1"/>
</dbReference>
<dbReference type="Pfam" id="PF03331">
    <property type="entry name" value="LpxC"/>
    <property type="match status" value="1"/>
</dbReference>
<keyword evidence="10" id="KW-0443">Lipid metabolism</keyword>
<reference evidence="14" key="2">
    <citation type="submission" date="2021-05" db="UniProtKB">
        <authorList>
            <consortium name="EnsemblPlants"/>
        </authorList>
    </citation>
    <scope>IDENTIFICATION</scope>
    <source>
        <strain evidence="14">subsp. malaccensis</strain>
    </source>
</reference>
<dbReference type="EnsemblPlants" id="Ma06_t07560.1">
    <property type="protein sequence ID" value="Ma06_p07560.1"/>
    <property type="gene ID" value="Ma06_g07560"/>
</dbReference>
<keyword evidence="6" id="KW-0441">Lipid A biosynthesis</keyword>
<protein>
    <recommendedName>
        <fullName evidence="4">UDP-3-O-acyl-N-acetylglucosamine deacetylase</fullName>
        <ecNumber evidence="4">3.5.1.108</ecNumber>
    </recommendedName>
</protein>
<evidence type="ECO:0000256" key="1">
    <source>
        <dbReference type="ARBA" id="ARBA00001947"/>
    </source>
</evidence>
<dbReference type="Proteomes" id="UP000012960">
    <property type="component" value="Unplaced"/>
</dbReference>
<keyword evidence="5" id="KW-0444">Lipid biosynthesis</keyword>
<evidence type="ECO:0000256" key="6">
    <source>
        <dbReference type="ARBA" id="ARBA00022556"/>
    </source>
</evidence>
<dbReference type="Gene3D" id="3.30.230.20">
    <property type="entry name" value="lpxc deacetylase, domain 1"/>
    <property type="match status" value="1"/>
</dbReference>
<sequence length="332" mass="36562">MTSPLLRHHHRRRLLSTCTRSLKWLSRSISLNPTGRPQQTLASSVSRSGTALHSGDFTTARLLPAAAGEGRFFVAGHSRPRTRIPAAIGHVVDSALCTTLARDGTRVRTVEHLLSALEACGVDNCRIEIDGGDEVPLLDGSAKEWVEAIKQVGLCVAEDQHGYTLDKLVPELHEPLYLWHGSSFLIALPSQKICITYGIDFPKVPSIGCQWFSSFMDESTYTKEIASSRTFCVYEEVEGMRRAGLCKGGSADNAIVCSITGGWLNPPLRFFDEPCRHKVLDLVGDFSLFAQNGNQGLPIAHIIAYKAGHALHTDFVRLLSRSSTELRERLLR</sequence>
<proteinExistence type="inferred from homology"/>
<dbReference type="Gramene" id="Ma06_t07560.1">
    <property type="protein sequence ID" value="Ma06_p07560.1"/>
    <property type="gene ID" value="Ma06_g07560"/>
</dbReference>
<keyword evidence="15" id="KW-1185">Reference proteome</keyword>
<comment type="function">
    <text evidence="12">Involved in the biosynthesis of lipid A, a phosphorylated glycolipid that in bacteria anchors the lipopolysaccharide to the outer membrane of the cell. Lipid A-like molecules in plants may serve as structural components of the outer membranes of mitochondria and/or chloroplasts, or may be involved in signal transduction or plant defense responses.</text>
</comment>
<dbReference type="OrthoDB" id="10265200at2759"/>
<evidence type="ECO:0000256" key="8">
    <source>
        <dbReference type="ARBA" id="ARBA00022801"/>
    </source>
</evidence>
<keyword evidence="8" id="KW-0378">Hydrolase</keyword>
<dbReference type="UniPathway" id="UPA00359">
    <property type="reaction ID" value="UER00478"/>
</dbReference>
<dbReference type="EC" id="3.5.1.108" evidence="4"/>
<dbReference type="NCBIfam" id="TIGR00325">
    <property type="entry name" value="lpxC"/>
    <property type="match status" value="1"/>
</dbReference>
<dbReference type="SUPFAM" id="SSF54211">
    <property type="entry name" value="Ribosomal protein S5 domain 2-like"/>
    <property type="match status" value="2"/>
</dbReference>
<name>A0A804JDP9_MUSAM</name>
<keyword evidence="7" id="KW-0479">Metal-binding</keyword>
<gene>
    <name evidence="13" type="ORF">GSMUA_153680.1</name>
</gene>
<dbReference type="InParanoid" id="A0A804JDP9"/>
<dbReference type="GO" id="GO:0005739">
    <property type="term" value="C:mitochondrion"/>
    <property type="evidence" value="ECO:0000318"/>
    <property type="project" value="GO_Central"/>
</dbReference>